<dbReference type="EMBL" id="LMWS01000009">
    <property type="protein sequence ID" value="KUN39862.1"/>
    <property type="molecule type" value="Genomic_DNA"/>
</dbReference>
<organism evidence="2 3">
    <name type="scientific">Streptomyces longwoodensis</name>
    <dbReference type="NCBI Taxonomy" id="68231"/>
    <lineage>
        <taxon>Bacteria</taxon>
        <taxon>Bacillati</taxon>
        <taxon>Actinomycetota</taxon>
        <taxon>Actinomycetes</taxon>
        <taxon>Kitasatosporales</taxon>
        <taxon>Streptomycetaceae</taxon>
        <taxon>Streptomyces</taxon>
    </lineage>
</organism>
<proteinExistence type="predicted"/>
<evidence type="ECO:0000313" key="3">
    <source>
        <dbReference type="Proteomes" id="UP000053271"/>
    </source>
</evidence>
<dbReference type="Gene3D" id="1.10.357.10">
    <property type="entry name" value="Tetracycline Repressor, domain 2"/>
    <property type="match status" value="1"/>
</dbReference>
<dbReference type="InterPro" id="IPR036271">
    <property type="entry name" value="Tet_transcr_reg_TetR-rel_C_sf"/>
</dbReference>
<dbReference type="Proteomes" id="UP000053271">
    <property type="component" value="Unassembled WGS sequence"/>
</dbReference>
<protein>
    <recommendedName>
        <fullName evidence="1">Tetracyclin repressor-like C-terminal domain-containing protein</fullName>
    </recommendedName>
</protein>
<dbReference type="RefSeq" id="WP_067230265.1">
    <property type="nucleotide sequence ID" value="NZ_JBFAEE010000050.1"/>
</dbReference>
<feature type="domain" description="Tetracyclin repressor-like C-terminal" evidence="1">
    <location>
        <begin position="90"/>
        <end position="198"/>
    </location>
</feature>
<comment type="caution">
    <text evidence="2">The sequence shown here is derived from an EMBL/GenBank/DDBJ whole genome shotgun (WGS) entry which is preliminary data.</text>
</comment>
<accession>A0A101R1A5</accession>
<dbReference type="Pfam" id="PF17920">
    <property type="entry name" value="TetR_C_16"/>
    <property type="match status" value="1"/>
</dbReference>
<keyword evidence="3" id="KW-1185">Reference proteome</keyword>
<dbReference type="SUPFAM" id="SSF46689">
    <property type="entry name" value="Homeodomain-like"/>
    <property type="match status" value="1"/>
</dbReference>
<reference evidence="2 3" key="1">
    <citation type="submission" date="2015-10" db="EMBL/GenBank/DDBJ databases">
        <title>Draft genome sequence of Streptomyces longwoodensis DSM 41677, type strain for the species Streptomyces longwoodensis.</title>
        <authorList>
            <person name="Ruckert C."/>
            <person name="Winkler A."/>
            <person name="Kalinowski J."/>
            <person name="Kampfer P."/>
            <person name="Glaeser S."/>
        </authorList>
    </citation>
    <scope>NUCLEOTIDE SEQUENCE [LARGE SCALE GENOMIC DNA]</scope>
    <source>
        <strain evidence="2 3">DSM 41677</strain>
    </source>
</reference>
<sequence length="208" mass="22044">MPTMTVTSAVDAAEARVEATQALVSAGRTLFTRKGYRQTDFAELAEEAGLDLAQARELLPDKAAVLGALVERTVKVAGLLRPAVAEGVDEDLPARLARIYLTLWEPGEEEESPLVELYRIALSDAEASRVLRGRMAEALNAMVDHELPGEDAELRTALFGAQLGGVALVRHLIGVRAVAAPDVETLIATIAPGLRRTLLGVGGVDEGV</sequence>
<evidence type="ECO:0000313" key="2">
    <source>
        <dbReference type="EMBL" id="KUN39862.1"/>
    </source>
</evidence>
<gene>
    <name evidence="2" type="ORF">AQJ30_07760</name>
</gene>
<dbReference type="InterPro" id="IPR041678">
    <property type="entry name" value="TetR_C_16"/>
</dbReference>
<dbReference type="SUPFAM" id="SSF48498">
    <property type="entry name" value="Tetracyclin repressor-like, C-terminal domain"/>
    <property type="match status" value="1"/>
</dbReference>
<evidence type="ECO:0000259" key="1">
    <source>
        <dbReference type="Pfam" id="PF17920"/>
    </source>
</evidence>
<name>A0A101R1A5_9ACTN</name>
<dbReference type="GeneID" id="91424500"/>
<dbReference type="InterPro" id="IPR009057">
    <property type="entry name" value="Homeodomain-like_sf"/>
</dbReference>
<dbReference type="STRING" id="68231.AQJ30_07760"/>
<dbReference type="Gene3D" id="1.10.10.60">
    <property type="entry name" value="Homeodomain-like"/>
    <property type="match status" value="1"/>
</dbReference>
<dbReference type="AlphaFoldDB" id="A0A101R1A5"/>